<dbReference type="SFLD" id="SFLDS00005">
    <property type="entry name" value="Isoprenoid_Synthase_Type_I"/>
    <property type="match status" value="1"/>
</dbReference>
<dbReference type="EC" id="2.5.1.1" evidence="7"/>
<protein>
    <submittedName>
        <fullName evidence="7">Geranylgeranyl pyrophosphate synthase</fullName>
        <ecNumber evidence="7">2.5.1.1</ecNumber>
        <ecNumber evidence="7">2.5.1.10</ecNumber>
    </submittedName>
</protein>
<name>A0A128A111_9ARCH</name>
<evidence type="ECO:0000256" key="1">
    <source>
        <dbReference type="ARBA" id="ARBA00001946"/>
    </source>
</evidence>
<evidence type="ECO:0000313" key="8">
    <source>
        <dbReference type="Proteomes" id="UP000196239"/>
    </source>
</evidence>
<evidence type="ECO:0000256" key="4">
    <source>
        <dbReference type="ARBA" id="ARBA00022842"/>
    </source>
</evidence>
<evidence type="ECO:0000256" key="6">
    <source>
        <dbReference type="RuleBase" id="RU004466"/>
    </source>
</evidence>
<dbReference type="GO" id="GO:0008299">
    <property type="term" value="P:isoprenoid biosynthetic process"/>
    <property type="evidence" value="ECO:0007669"/>
    <property type="project" value="UniProtKB-KW"/>
</dbReference>
<dbReference type="InterPro" id="IPR033749">
    <property type="entry name" value="Polyprenyl_synt_CS"/>
</dbReference>
<dbReference type="EMBL" id="LN890280">
    <property type="protein sequence ID" value="CUR51043.1"/>
    <property type="molecule type" value="Genomic_DNA"/>
</dbReference>
<dbReference type="SFLD" id="SFLDG01017">
    <property type="entry name" value="Polyprenyl_Transferase_Like"/>
    <property type="match status" value="1"/>
</dbReference>
<dbReference type="GO" id="GO:0004161">
    <property type="term" value="F:dimethylallyltranstransferase activity"/>
    <property type="evidence" value="ECO:0007669"/>
    <property type="project" value="UniProtKB-EC"/>
</dbReference>
<dbReference type="InterPro" id="IPR008949">
    <property type="entry name" value="Isoprenoid_synthase_dom_sf"/>
</dbReference>
<evidence type="ECO:0000313" key="7">
    <source>
        <dbReference type="EMBL" id="CUR51043.1"/>
    </source>
</evidence>
<comment type="cofactor">
    <cofactor evidence="1">
        <name>Mg(2+)</name>
        <dbReference type="ChEBI" id="CHEBI:18420"/>
    </cofactor>
</comment>
<comment type="similarity">
    <text evidence="6">Belongs to the FPP/GGPP synthase family.</text>
</comment>
<sequence length="333" mass="36211">MGAKKRMKLEKLAETASKIDSFLSTRLSGEPKDLYHAASYLIDHGGKRLRPYMVIKSCQLLGGTTKQAIPAAAAIEMVHNFTLVHDDIMDNDEVRHGVPTVHMRFGMPIGILAGDLLFSRAFETISKPYLHKSEDVGLNLVATLAKACTEVCEGQTLDISMAKSSKIPSESQYIKMIEKKTSSLFVASCAMGAISAEKNFSDVVRLSTFGRNLGIAFQIIDDLIGVIGDPKITKKPVGNDIREGKKSLPILMAIKKADNQERKVILNAFGNSSVSKSEVAKAISIISSLGIENAIKQKATYHSNAAKKSISIYNGPAKNELLSLLDFVVQRSL</sequence>
<dbReference type="PANTHER" id="PTHR43281">
    <property type="entry name" value="FARNESYL DIPHOSPHATE SYNTHASE"/>
    <property type="match status" value="1"/>
</dbReference>
<dbReference type="PANTHER" id="PTHR43281:SF1">
    <property type="entry name" value="FARNESYL DIPHOSPHATE SYNTHASE"/>
    <property type="match status" value="1"/>
</dbReference>
<dbReference type="Pfam" id="PF00348">
    <property type="entry name" value="polyprenyl_synt"/>
    <property type="match status" value="1"/>
</dbReference>
<dbReference type="Proteomes" id="UP000196239">
    <property type="component" value="Chromosome 1"/>
</dbReference>
<evidence type="ECO:0000256" key="2">
    <source>
        <dbReference type="ARBA" id="ARBA00022679"/>
    </source>
</evidence>
<evidence type="ECO:0000256" key="3">
    <source>
        <dbReference type="ARBA" id="ARBA00022723"/>
    </source>
</evidence>
<dbReference type="GO" id="GO:0046872">
    <property type="term" value="F:metal ion binding"/>
    <property type="evidence" value="ECO:0007669"/>
    <property type="project" value="UniProtKB-KW"/>
</dbReference>
<evidence type="ECO:0000256" key="5">
    <source>
        <dbReference type="ARBA" id="ARBA00023229"/>
    </source>
</evidence>
<dbReference type="KEGG" id="ndv:NDEV_0278"/>
<dbReference type="AlphaFoldDB" id="A0A128A111"/>
<keyword evidence="2 6" id="KW-0808">Transferase</keyword>
<dbReference type="PROSITE" id="PS00444">
    <property type="entry name" value="POLYPRENYL_SYNTHASE_2"/>
    <property type="match status" value="1"/>
</dbReference>
<keyword evidence="5" id="KW-0414">Isoprene biosynthesis</keyword>
<dbReference type="CDD" id="cd00685">
    <property type="entry name" value="Trans_IPPS_HT"/>
    <property type="match status" value="1"/>
</dbReference>
<dbReference type="SUPFAM" id="SSF48576">
    <property type="entry name" value="Terpenoid synthases"/>
    <property type="match status" value="1"/>
</dbReference>
<organism evidence="7 8">
    <name type="scientific">Nitrosotalea devaniterrae</name>
    <dbReference type="NCBI Taxonomy" id="1078905"/>
    <lineage>
        <taxon>Archaea</taxon>
        <taxon>Nitrososphaerota</taxon>
        <taxon>Nitrososphaeria</taxon>
        <taxon>Nitrosotaleales</taxon>
        <taxon>Nitrosotaleaceae</taxon>
        <taxon>Nitrosotalea</taxon>
    </lineage>
</organism>
<reference evidence="8" key="1">
    <citation type="submission" date="2015-10" db="EMBL/GenBank/DDBJ databases">
        <authorList>
            <person name="Lehtovirta-Morley L.E."/>
            <person name="Vieille C."/>
        </authorList>
    </citation>
    <scope>NUCLEOTIDE SEQUENCE [LARGE SCALE GENOMIC DNA]</scope>
</reference>
<dbReference type="InterPro" id="IPR000092">
    <property type="entry name" value="Polyprenyl_synt"/>
</dbReference>
<dbReference type="Gene3D" id="1.10.600.10">
    <property type="entry name" value="Farnesyl Diphosphate Synthase"/>
    <property type="match status" value="1"/>
</dbReference>
<dbReference type="GO" id="GO:0004337">
    <property type="term" value="F:(2E,6E)-farnesyl diphosphate synthase activity"/>
    <property type="evidence" value="ECO:0007669"/>
    <property type="project" value="UniProtKB-EC"/>
</dbReference>
<keyword evidence="8" id="KW-1185">Reference proteome</keyword>
<proteinExistence type="inferred from homology"/>
<keyword evidence="3" id="KW-0479">Metal-binding</keyword>
<dbReference type="EC" id="2.5.1.10" evidence="7"/>
<gene>
    <name evidence="7" type="primary">gds</name>
    <name evidence="7" type="ORF">NDEV_0278</name>
</gene>
<accession>A0A128A111</accession>
<keyword evidence="4" id="KW-0460">Magnesium</keyword>